<name>A0AAD0WP18_9BACT</name>
<keyword evidence="1" id="KW-1133">Transmembrane helix</keyword>
<protein>
    <submittedName>
        <fullName evidence="2">Membrane protein</fullName>
    </submittedName>
</protein>
<dbReference type="EMBL" id="CP032099">
    <property type="protein sequence ID" value="AXX85316.1"/>
    <property type="molecule type" value="Genomic_DNA"/>
</dbReference>
<reference evidence="3 5" key="1">
    <citation type="submission" date="2017-09" db="EMBL/GenBank/DDBJ databases">
        <title>Genomics of the genus Arcobacter.</title>
        <authorList>
            <person name="Perez-Cataluna A."/>
            <person name="Figueras M.J."/>
            <person name="Salas-Masso N."/>
        </authorList>
    </citation>
    <scope>NUCLEOTIDE SEQUENCE [LARGE SCALE GENOMIC DNA]</scope>
    <source>
        <strain evidence="3 5">LMG 6621</strain>
    </source>
</reference>
<evidence type="ECO:0000256" key="1">
    <source>
        <dbReference type="SAM" id="Phobius"/>
    </source>
</evidence>
<feature type="transmembrane region" description="Helical" evidence="1">
    <location>
        <begin position="40"/>
        <end position="66"/>
    </location>
</feature>
<organism evidence="2 4">
    <name type="scientific">Aliarcobacter skirrowii CCUG 10374</name>
    <dbReference type="NCBI Taxonomy" id="1032239"/>
    <lineage>
        <taxon>Bacteria</taxon>
        <taxon>Pseudomonadati</taxon>
        <taxon>Campylobacterota</taxon>
        <taxon>Epsilonproteobacteria</taxon>
        <taxon>Campylobacterales</taxon>
        <taxon>Arcobacteraceae</taxon>
        <taxon>Aliarcobacter</taxon>
    </lineage>
</organism>
<keyword evidence="5" id="KW-1185">Reference proteome</keyword>
<evidence type="ECO:0000313" key="4">
    <source>
        <dbReference type="Proteomes" id="UP000262029"/>
    </source>
</evidence>
<keyword evidence="1" id="KW-0812">Transmembrane</keyword>
<feature type="transmembrane region" description="Helical" evidence="1">
    <location>
        <begin position="7"/>
        <end position="28"/>
    </location>
</feature>
<dbReference type="Proteomes" id="UP000262029">
    <property type="component" value="Chromosome"/>
</dbReference>
<dbReference type="EMBL" id="NXIC01000006">
    <property type="protein sequence ID" value="RXI25218.1"/>
    <property type="molecule type" value="Genomic_DNA"/>
</dbReference>
<evidence type="ECO:0000313" key="2">
    <source>
        <dbReference type="EMBL" id="AXX85316.1"/>
    </source>
</evidence>
<dbReference type="AlphaFoldDB" id="A0AAD0WP18"/>
<sequence length="77" mass="9219">MKMSNYIFILIGLSFIVLGLVLEHNRYIFDDSETAGYTGFFLYLFGIFIFSFQFVIWGIRILIAIFKELWNEYKSRK</sequence>
<reference evidence="2 4" key="2">
    <citation type="submission" date="2018-08" db="EMBL/GenBank/DDBJ databases">
        <title>Complete genome of the Arcobacter skirrowii type strain LMG 6621.</title>
        <authorList>
            <person name="Miller W.G."/>
            <person name="Yee E."/>
            <person name="Bono J.L."/>
        </authorList>
    </citation>
    <scope>NUCLEOTIDE SEQUENCE [LARGE SCALE GENOMIC DNA]</scope>
    <source>
        <strain evidence="2 4">CCUG 10374</strain>
    </source>
</reference>
<gene>
    <name evidence="2" type="ORF">ASKIR_1525</name>
    <name evidence="3" type="ORF">CP959_08950</name>
</gene>
<evidence type="ECO:0000313" key="5">
    <source>
        <dbReference type="Proteomes" id="UP000290580"/>
    </source>
</evidence>
<accession>A0AAD0WP18</accession>
<keyword evidence="1" id="KW-0472">Membrane</keyword>
<evidence type="ECO:0000313" key="3">
    <source>
        <dbReference type="EMBL" id="RXI25218.1"/>
    </source>
</evidence>
<dbReference type="Proteomes" id="UP000290580">
    <property type="component" value="Unassembled WGS sequence"/>
</dbReference>
<proteinExistence type="predicted"/>